<dbReference type="OrthoDB" id="1766650at2"/>
<dbReference type="AlphaFoldDB" id="A0A1D3TT67"/>
<reference evidence="1 2" key="1">
    <citation type="submission" date="2016-09" db="EMBL/GenBank/DDBJ databases">
        <authorList>
            <person name="Capua I."/>
            <person name="De Benedictis P."/>
            <person name="Joannis T."/>
            <person name="Lombin L.H."/>
            <person name="Cattoli G."/>
        </authorList>
    </citation>
    <scope>NUCLEOTIDE SEQUENCE [LARGE SCALE GENOMIC DNA]</scope>
    <source>
        <strain evidence="1 2">GluBS11</strain>
    </source>
</reference>
<organism evidence="1 2">
    <name type="scientific">Anaerobium acetethylicum</name>
    <dbReference type="NCBI Taxonomy" id="1619234"/>
    <lineage>
        <taxon>Bacteria</taxon>
        <taxon>Bacillati</taxon>
        <taxon>Bacillota</taxon>
        <taxon>Clostridia</taxon>
        <taxon>Lachnospirales</taxon>
        <taxon>Lachnospiraceae</taxon>
        <taxon>Anaerobium</taxon>
    </lineage>
</organism>
<dbReference type="RefSeq" id="WP_091232826.1">
    <property type="nucleotide sequence ID" value="NZ_FMKA01000008.1"/>
</dbReference>
<evidence type="ECO:0008006" key="3">
    <source>
        <dbReference type="Google" id="ProtNLM"/>
    </source>
</evidence>
<dbReference type="Proteomes" id="UP000199315">
    <property type="component" value="Unassembled WGS sequence"/>
</dbReference>
<protein>
    <recommendedName>
        <fullName evidence="3">Glyoxalase</fullName>
    </recommendedName>
</protein>
<gene>
    <name evidence="1" type="ORF">SAMN05421730_100858</name>
</gene>
<dbReference type="EMBL" id="FMKA01000008">
    <property type="protein sequence ID" value="SCP97089.1"/>
    <property type="molecule type" value="Genomic_DNA"/>
</dbReference>
<dbReference type="STRING" id="1619234.SAMN05421730_100858"/>
<name>A0A1D3TT67_9FIRM</name>
<proteinExistence type="predicted"/>
<sequence>MYEFDEECLKVFLKKQGQLFPEPVAESLEEADEFLQDCMAVVLVSLKEVKEYWEENGMDVEGMTLEEIEESAEVFPLSNGRYLVVEA</sequence>
<evidence type="ECO:0000313" key="2">
    <source>
        <dbReference type="Proteomes" id="UP000199315"/>
    </source>
</evidence>
<keyword evidence="2" id="KW-1185">Reference proteome</keyword>
<accession>A0A1D3TT67</accession>
<evidence type="ECO:0000313" key="1">
    <source>
        <dbReference type="EMBL" id="SCP97089.1"/>
    </source>
</evidence>